<feature type="compositionally biased region" description="Polar residues" evidence="1">
    <location>
        <begin position="93"/>
        <end position="111"/>
    </location>
</feature>
<feature type="compositionally biased region" description="Polar residues" evidence="1">
    <location>
        <begin position="534"/>
        <end position="545"/>
    </location>
</feature>
<dbReference type="AlphaFoldDB" id="A0A238FKT7"/>
<reference evidence="4" key="1">
    <citation type="submission" date="2016-09" db="EMBL/GenBank/DDBJ databases">
        <authorList>
            <person name="Jeantristanb JTB J.-T."/>
            <person name="Ricardo R."/>
        </authorList>
    </citation>
    <scope>NUCLEOTIDE SEQUENCE [LARGE SCALE GENOMIC DNA]</scope>
</reference>
<feature type="compositionally biased region" description="Polar residues" evidence="1">
    <location>
        <begin position="24"/>
        <end position="34"/>
    </location>
</feature>
<name>A0A238FKT7_9BASI</name>
<gene>
    <name evidence="3" type="ORF">BQ2448_6297</name>
</gene>
<dbReference type="GO" id="GO:0005829">
    <property type="term" value="C:cytosol"/>
    <property type="evidence" value="ECO:0007669"/>
    <property type="project" value="TreeGrafter"/>
</dbReference>
<dbReference type="InterPro" id="IPR007518">
    <property type="entry name" value="MINDY"/>
</dbReference>
<feature type="region of interest" description="Disordered" evidence="1">
    <location>
        <begin position="586"/>
        <end position="647"/>
    </location>
</feature>
<dbReference type="GO" id="GO:0004843">
    <property type="term" value="F:cysteine-type deubiquitinase activity"/>
    <property type="evidence" value="ECO:0007669"/>
    <property type="project" value="InterPro"/>
</dbReference>
<dbReference type="EMBL" id="FMSP01000019">
    <property type="protein sequence ID" value="SCV73867.1"/>
    <property type="molecule type" value="Genomic_DNA"/>
</dbReference>
<proteinExistence type="predicted"/>
<organism evidence="3 4">
    <name type="scientific">Microbotryum intermedium</name>
    <dbReference type="NCBI Taxonomy" id="269621"/>
    <lineage>
        <taxon>Eukaryota</taxon>
        <taxon>Fungi</taxon>
        <taxon>Dikarya</taxon>
        <taxon>Basidiomycota</taxon>
        <taxon>Pucciniomycotina</taxon>
        <taxon>Microbotryomycetes</taxon>
        <taxon>Microbotryales</taxon>
        <taxon>Microbotryaceae</taxon>
        <taxon>Microbotryum</taxon>
    </lineage>
</organism>
<dbReference type="GO" id="GO:0071944">
    <property type="term" value="C:cell periphery"/>
    <property type="evidence" value="ECO:0007669"/>
    <property type="project" value="TreeGrafter"/>
</dbReference>
<dbReference type="GO" id="GO:0016807">
    <property type="term" value="F:cysteine-type carboxypeptidase activity"/>
    <property type="evidence" value="ECO:0007669"/>
    <property type="project" value="TreeGrafter"/>
</dbReference>
<dbReference type="PANTHER" id="PTHR18063:SF6">
    <property type="entry name" value="UBIQUITIN CARBOXYL-TERMINAL HYDROLASE"/>
    <property type="match status" value="1"/>
</dbReference>
<dbReference type="Pfam" id="PF04424">
    <property type="entry name" value="MINDY_DUB"/>
    <property type="match status" value="1"/>
</dbReference>
<keyword evidence="4" id="KW-1185">Reference proteome</keyword>
<feature type="compositionally biased region" description="Basic and acidic residues" evidence="1">
    <location>
        <begin position="71"/>
        <end position="89"/>
    </location>
</feature>
<feature type="compositionally biased region" description="Basic and acidic residues" evidence="1">
    <location>
        <begin position="121"/>
        <end position="130"/>
    </location>
</feature>
<dbReference type="OrthoDB" id="10261212at2759"/>
<feature type="domain" description="MINDY deubiquitinase" evidence="2">
    <location>
        <begin position="255"/>
        <end position="515"/>
    </location>
</feature>
<accession>A0A238FKT7</accession>
<dbReference type="InterPro" id="IPR033979">
    <property type="entry name" value="MINDY_domain"/>
</dbReference>
<evidence type="ECO:0000313" key="3">
    <source>
        <dbReference type="EMBL" id="SCV73867.1"/>
    </source>
</evidence>
<evidence type="ECO:0000313" key="4">
    <source>
        <dbReference type="Proteomes" id="UP000198372"/>
    </source>
</evidence>
<feature type="compositionally biased region" description="Low complexity" evidence="1">
    <location>
        <begin position="598"/>
        <end position="622"/>
    </location>
</feature>
<feature type="region of interest" description="Disordered" evidence="1">
    <location>
        <begin position="527"/>
        <end position="561"/>
    </location>
</feature>
<feature type="compositionally biased region" description="Polar residues" evidence="1">
    <location>
        <begin position="189"/>
        <end position="213"/>
    </location>
</feature>
<evidence type="ECO:0000256" key="1">
    <source>
        <dbReference type="SAM" id="MobiDB-lite"/>
    </source>
</evidence>
<feature type="compositionally biased region" description="Low complexity" evidence="1">
    <location>
        <begin position="139"/>
        <end position="162"/>
    </location>
</feature>
<feature type="region of interest" description="Disordered" evidence="1">
    <location>
        <begin position="24"/>
        <end position="221"/>
    </location>
</feature>
<dbReference type="GO" id="GO:0071108">
    <property type="term" value="P:protein K48-linked deubiquitination"/>
    <property type="evidence" value="ECO:0007669"/>
    <property type="project" value="TreeGrafter"/>
</dbReference>
<sequence length="647" mass="70029">MPSDDLGAITAQLAAVHTDASAQINHSASMNHTSAAPALASDPTQADPSEPAPQPPVHASPVMDSETATGHTDETSPRAHQDEPFHPPLEEPANSSEVVSEIPRSQSQPTQAAVPGTSPTWHEEPPRHTNDASSTSVNPTSHVTSPDTPSTTSVPSNSTQPPSVVPPPLAELARPHAGAAIETSAPGIETSSLPPVAAASTSHTAAPVATSQPHRAPKEQEEQWLLKTIIWPPLPPTPSQSFAKTLTARAPSLHCNVLLLRHSITLPSSLDRVSYSDLSSILADHLLTRSNTERFSASVTSALSTLPSTRYGLDLNPRFGSIDGFTPSPAVALFKAFDIPLLHGWCVDPDERSGETWNVVVENGEDYDSVVEKIVRGRELSGGQLEGEGRAQNDDEVVRVVERSSKWSAEEAKAVREAHILHSFLSSTSTQLTYHGLMLLSSSLSTSSLSTLFRNSHVSVLYRRPEAPTSQNSSAFPLPRLFTLVTDSAFVHEPEIVWESLEDVDGSASEFYDGHLRKSHVRGGDYVAAGGRSGKSSRTPRQTGSLAGDGDEKGRTVRINNDEDLARQLQYEEERWRIEDDERRGREMQRVEWEAEQQHQQQQQQQYSRSQGQSSSNAQASSTALPAGGRKEAKAKKSKRDKECLIM</sequence>
<dbReference type="GO" id="GO:1990380">
    <property type="term" value="F:K48-linked deubiquitinase activity"/>
    <property type="evidence" value="ECO:0007669"/>
    <property type="project" value="InterPro"/>
</dbReference>
<dbReference type="STRING" id="269621.A0A238FKT7"/>
<evidence type="ECO:0000259" key="2">
    <source>
        <dbReference type="Pfam" id="PF04424"/>
    </source>
</evidence>
<dbReference type="Proteomes" id="UP000198372">
    <property type="component" value="Unassembled WGS sequence"/>
</dbReference>
<feature type="compositionally biased region" description="Basic and acidic residues" evidence="1">
    <location>
        <begin position="550"/>
        <end position="561"/>
    </location>
</feature>
<protein>
    <submittedName>
        <fullName evidence="3">BQ2448_6297 protein</fullName>
    </submittedName>
</protein>
<dbReference type="PANTHER" id="PTHR18063">
    <property type="entry name" value="NF-E2 INDUCIBLE PROTEIN"/>
    <property type="match status" value="1"/>
</dbReference>
<feature type="compositionally biased region" description="Basic and acidic residues" evidence="1">
    <location>
        <begin position="586"/>
        <end position="597"/>
    </location>
</feature>